<keyword evidence="2" id="KW-0378">Hydrolase</keyword>
<organism evidence="2 3">
    <name type="scientific">Rhodococcus jostii</name>
    <dbReference type="NCBI Taxonomy" id="132919"/>
    <lineage>
        <taxon>Bacteria</taxon>
        <taxon>Bacillati</taxon>
        <taxon>Actinomycetota</taxon>
        <taxon>Actinomycetes</taxon>
        <taxon>Mycobacteriales</taxon>
        <taxon>Nocardiaceae</taxon>
        <taxon>Rhodococcus</taxon>
    </lineage>
</organism>
<comment type="caution">
    <text evidence="2">The sequence shown here is derived from an EMBL/GenBank/DDBJ whole genome shotgun (WGS) entry which is preliminary data.</text>
</comment>
<dbReference type="InterPro" id="IPR050471">
    <property type="entry name" value="AB_hydrolase"/>
</dbReference>
<dbReference type="InterPro" id="IPR000073">
    <property type="entry name" value="AB_hydrolase_1"/>
</dbReference>
<evidence type="ECO:0000313" key="3">
    <source>
        <dbReference type="Proteomes" id="UP001185737"/>
    </source>
</evidence>
<evidence type="ECO:0000313" key="2">
    <source>
        <dbReference type="EMBL" id="MDV6281811.1"/>
    </source>
</evidence>
<dbReference type="Proteomes" id="UP001185737">
    <property type="component" value="Unassembled WGS sequence"/>
</dbReference>
<name>A0ABU4CE21_RHOJO</name>
<dbReference type="EMBL" id="JAWLKA010000007">
    <property type="protein sequence ID" value="MDV6281811.1"/>
    <property type="molecule type" value="Genomic_DNA"/>
</dbReference>
<dbReference type="Gene3D" id="3.40.50.1820">
    <property type="entry name" value="alpha/beta hydrolase"/>
    <property type="match status" value="1"/>
</dbReference>
<protein>
    <submittedName>
        <fullName evidence="2">Alpha/beta hydrolase</fullName>
    </submittedName>
</protein>
<feature type="domain" description="AB hydrolase-1" evidence="1">
    <location>
        <begin position="27"/>
        <end position="255"/>
    </location>
</feature>
<dbReference type="Pfam" id="PF12697">
    <property type="entry name" value="Abhydrolase_6"/>
    <property type="match status" value="1"/>
</dbReference>
<dbReference type="PRINTS" id="PR00111">
    <property type="entry name" value="ABHYDROLASE"/>
</dbReference>
<gene>
    <name evidence="2" type="ORF">R3Q59_14985</name>
</gene>
<proteinExistence type="predicted"/>
<dbReference type="PANTHER" id="PTHR43433:SF1">
    <property type="entry name" value="BLL5160 PROTEIN"/>
    <property type="match status" value="1"/>
</dbReference>
<accession>A0ABU4CE21</accession>
<dbReference type="GO" id="GO:0016787">
    <property type="term" value="F:hydrolase activity"/>
    <property type="evidence" value="ECO:0007669"/>
    <property type="project" value="UniProtKB-KW"/>
</dbReference>
<dbReference type="RefSeq" id="WP_317568753.1">
    <property type="nucleotide sequence ID" value="NZ_JAWLKA010000007.1"/>
</dbReference>
<sequence>MSGHGLSFITSDDVELIYDDEGVGRAFLFLHGYGCRRGHWEYQREALMAAGHRVIALDLRGHGDSQKPLHGQTIARMGQDVRELISALDLDQVTLVGHSMGVSVSLAMFMISGSDRIERFVYIDQSPKIVNDEDWHWGVKGVNWSNVDDCVNFRIKWSNEDQEPPLPPGSAMAEEPWATFDHAAVSRLFLNHFVSDWRDVLPRIPVPTWVVTSRFTNYYHSEGMEWVANQIPISRLTIFENSGHQPHVSEAVEFNRQLLEFCALPTSVTAEH</sequence>
<evidence type="ECO:0000259" key="1">
    <source>
        <dbReference type="Pfam" id="PF12697"/>
    </source>
</evidence>
<dbReference type="InterPro" id="IPR029058">
    <property type="entry name" value="AB_hydrolase_fold"/>
</dbReference>
<keyword evidence="3" id="KW-1185">Reference proteome</keyword>
<dbReference type="PANTHER" id="PTHR43433">
    <property type="entry name" value="HYDROLASE, ALPHA/BETA FOLD FAMILY PROTEIN"/>
    <property type="match status" value="1"/>
</dbReference>
<dbReference type="SUPFAM" id="SSF53474">
    <property type="entry name" value="alpha/beta-Hydrolases"/>
    <property type="match status" value="1"/>
</dbReference>
<reference evidence="2 3" key="1">
    <citation type="submission" date="2023-10" db="EMBL/GenBank/DDBJ databases">
        <title>Development of a sustainable strategy for remediation of hydrocarbon-contaminated territories based on the waste exchange concept.</title>
        <authorList>
            <person name="Krivoruchko A."/>
        </authorList>
    </citation>
    <scope>NUCLEOTIDE SEQUENCE [LARGE SCALE GENOMIC DNA]</scope>
    <source>
        <strain evidence="2 3">IEGM 60</strain>
    </source>
</reference>